<sequence length="73" mass="8558">MDAEDKSVQKPPVIMQEVLLYYEKQTVPRFSVALAMKNKTPFDMLLYDIIATAGNDKYDIKSFCFRIKKINFF</sequence>
<protein>
    <submittedName>
        <fullName evidence="1">Uncharacterized protein</fullName>
    </submittedName>
</protein>
<gene>
    <name evidence="1" type="ORF">LKE05_09010</name>
</gene>
<dbReference type="AlphaFoldDB" id="A0AAE3J9I2"/>
<dbReference type="Proteomes" id="UP001198242">
    <property type="component" value="Unassembled WGS sequence"/>
</dbReference>
<accession>A0AAE3J9I2</accession>
<keyword evidence="2" id="KW-1185">Reference proteome</keyword>
<dbReference type="RefSeq" id="WP_308456597.1">
    <property type="nucleotide sequence ID" value="NZ_JAJEQM010000011.1"/>
</dbReference>
<evidence type="ECO:0000313" key="2">
    <source>
        <dbReference type="Proteomes" id="UP001198242"/>
    </source>
</evidence>
<name>A0AAE3J9I2_9FIRM</name>
<proteinExistence type="predicted"/>
<organism evidence="1 2">
    <name type="scientific">Hominilimicola fabiformis</name>
    <dbReference type="NCBI Taxonomy" id="2885356"/>
    <lineage>
        <taxon>Bacteria</taxon>
        <taxon>Bacillati</taxon>
        <taxon>Bacillota</taxon>
        <taxon>Clostridia</taxon>
        <taxon>Eubacteriales</taxon>
        <taxon>Oscillospiraceae</taxon>
        <taxon>Hominilimicola</taxon>
    </lineage>
</organism>
<evidence type="ECO:0000313" key="1">
    <source>
        <dbReference type="EMBL" id="MCC2210923.1"/>
    </source>
</evidence>
<reference evidence="1 2" key="1">
    <citation type="submission" date="2021-10" db="EMBL/GenBank/DDBJ databases">
        <title>Anaerobic single-cell dispensing facilitates the cultivation of human gut bacteria.</title>
        <authorList>
            <person name="Afrizal A."/>
        </authorList>
    </citation>
    <scope>NUCLEOTIDE SEQUENCE [LARGE SCALE GENOMIC DNA]</scope>
    <source>
        <strain evidence="1 2">CLA-AA-H232</strain>
    </source>
</reference>
<comment type="caution">
    <text evidence="1">The sequence shown here is derived from an EMBL/GenBank/DDBJ whole genome shotgun (WGS) entry which is preliminary data.</text>
</comment>
<dbReference type="EMBL" id="JAJEQM010000011">
    <property type="protein sequence ID" value="MCC2210923.1"/>
    <property type="molecule type" value="Genomic_DNA"/>
</dbReference>